<evidence type="ECO:0000313" key="3">
    <source>
        <dbReference type="EMBL" id="KAK2645365.1"/>
    </source>
</evidence>
<dbReference type="Pfam" id="PF03195">
    <property type="entry name" value="LOB"/>
    <property type="match status" value="1"/>
</dbReference>
<protein>
    <recommendedName>
        <fullName evidence="2">LOB domain-containing protein</fullName>
    </recommendedName>
</protein>
<dbReference type="Proteomes" id="UP001280121">
    <property type="component" value="Unassembled WGS sequence"/>
</dbReference>
<evidence type="ECO:0000313" key="4">
    <source>
        <dbReference type="Proteomes" id="UP001280121"/>
    </source>
</evidence>
<accession>A0AAD9TZY3</accession>
<dbReference type="PANTHER" id="PTHR31301:SF103">
    <property type="entry name" value="LOB DOMAIN-CONTAINING PROTEIN 5-RELATED"/>
    <property type="match status" value="1"/>
</dbReference>
<proteinExistence type="inferred from homology"/>
<keyword evidence="4" id="KW-1185">Reference proteome</keyword>
<dbReference type="PROSITE" id="PS50891">
    <property type="entry name" value="LOB"/>
    <property type="match status" value="1"/>
</dbReference>
<gene>
    <name evidence="3" type="ORF">Ddye_020560</name>
</gene>
<organism evidence="3 4">
    <name type="scientific">Dipteronia dyeriana</name>
    <dbReference type="NCBI Taxonomy" id="168575"/>
    <lineage>
        <taxon>Eukaryota</taxon>
        <taxon>Viridiplantae</taxon>
        <taxon>Streptophyta</taxon>
        <taxon>Embryophyta</taxon>
        <taxon>Tracheophyta</taxon>
        <taxon>Spermatophyta</taxon>
        <taxon>Magnoliopsida</taxon>
        <taxon>eudicotyledons</taxon>
        <taxon>Gunneridae</taxon>
        <taxon>Pentapetalae</taxon>
        <taxon>rosids</taxon>
        <taxon>malvids</taxon>
        <taxon>Sapindales</taxon>
        <taxon>Sapindaceae</taxon>
        <taxon>Hippocastanoideae</taxon>
        <taxon>Acereae</taxon>
        <taxon>Dipteronia</taxon>
    </lineage>
</organism>
<dbReference type="AlphaFoldDB" id="A0AAD9TZY3"/>
<comment type="caution">
    <text evidence="3">The sequence shown here is derived from an EMBL/GenBank/DDBJ whole genome shotgun (WGS) entry which is preliminary data.</text>
</comment>
<name>A0AAD9TZY3_9ROSI</name>
<dbReference type="EMBL" id="JANJYI010000006">
    <property type="protein sequence ID" value="KAK2645365.1"/>
    <property type="molecule type" value="Genomic_DNA"/>
</dbReference>
<dbReference type="PANTHER" id="PTHR31301">
    <property type="entry name" value="LOB DOMAIN-CONTAINING PROTEIN 4-RELATED"/>
    <property type="match status" value="1"/>
</dbReference>
<evidence type="ECO:0000256" key="1">
    <source>
        <dbReference type="ARBA" id="ARBA00005474"/>
    </source>
</evidence>
<dbReference type="InterPro" id="IPR004883">
    <property type="entry name" value="LOB"/>
</dbReference>
<reference evidence="3" key="1">
    <citation type="journal article" date="2023" name="Plant J.">
        <title>Genome sequences and population genomics provide insights into the demographic history, inbreeding, and mutation load of two 'living fossil' tree species of Dipteronia.</title>
        <authorList>
            <person name="Feng Y."/>
            <person name="Comes H.P."/>
            <person name="Chen J."/>
            <person name="Zhu S."/>
            <person name="Lu R."/>
            <person name="Zhang X."/>
            <person name="Li P."/>
            <person name="Qiu J."/>
            <person name="Olsen K.M."/>
            <person name="Qiu Y."/>
        </authorList>
    </citation>
    <scope>NUCLEOTIDE SEQUENCE</scope>
    <source>
        <strain evidence="3">KIB01</strain>
    </source>
</reference>
<sequence>MTPYFPISKTTEYHKAQKVFGVININKMLATISPHDRRATAESIIIDGTTRYNDPMLDLRSHVLGFGSYSQVNLM</sequence>
<feature type="domain" description="LOB" evidence="2">
    <location>
        <begin position="1"/>
        <end position="75"/>
    </location>
</feature>
<comment type="similarity">
    <text evidence="1">Belongs to the LOB domain-containing protein family.</text>
</comment>
<evidence type="ECO:0000259" key="2">
    <source>
        <dbReference type="PROSITE" id="PS50891"/>
    </source>
</evidence>